<reference evidence="3 4" key="1">
    <citation type="submission" date="2017-09" db="EMBL/GenBank/DDBJ databases">
        <title>Depth-based differentiation of microbial function through sediment-hosted aquifers and enrichment of novel symbionts in the deep terrestrial subsurface.</title>
        <authorList>
            <person name="Probst A.J."/>
            <person name="Ladd B."/>
            <person name="Jarett J.K."/>
            <person name="Geller-Mcgrath D.E."/>
            <person name="Sieber C.M."/>
            <person name="Emerson J.B."/>
            <person name="Anantharaman K."/>
            <person name="Thomas B.C."/>
            <person name="Malmstrom R."/>
            <person name="Stieglmeier M."/>
            <person name="Klingl A."/>
            <person name="Woyke T."/>
            <person name="Ryan C.M."/>
            <person name="Banfield J.F."/>
        </authorList>
    </citation>
    <scope>NUCLEOTIDE SEQUENCE [LARGE SCALE GENOMIC DNA]</scope>
    <source>
        <strain evidence="3">CG11_big_fil_rev_8_21_14_0_20_45_26</strain>
    </source>
</reference>
<comment type="caution">
    <text evidence="3">The sequence shown here is derived from an EMBL/GenBank/DDBJ whole genome shotgun (WGS) entry which is preliminary data.</text>
</comment>
<name>A0A2H0LQ68_9BACT</name>
<gene>
    <name evidence="3" type="ORF">COV74_04165</name>
</gene>
<keyword evidence="1" id="KW-1133">Transmembrane helix</keyword>
<feature type="chain" id="PRO_5013594340" evidence="2">
    <location>
        <begin position="32"/>
        <end position="1688"/>
    </location>
</feature>
<keyword evidence="1" id="KW-0472">Membrane</keyword>
<accession>A0A2H0LQ68</accession>
<proteinExistence type="predicted"/>
<feature type="signal peptide" evidence="2">
    <location>
        <begin position="1"/>
        <end position="31"/>
    </location>
</feature>
<evidence type="ECO:0000256" key="1">
    <source>
        <dbReference type="SAM" id="Phobius"/>
    </source>
</evidence>
<evidence type="ECO:0000256" key="2">
    <source>
        <dbReference type="SAM" id="SignalP"/>
    </source>
</evidence>
<sequence>MPIKNPNRLITKAITLVVCVCFLATSTASYAQGIDIAHQVFSNDKPLGNEITIQIPSELGMIKEIHFSNSNKPLIIHIEDAHSQSDAQKKMELLLEHLKNTYDIRTLFLEGAFHGKVSPEWLQFFQDKALNQAVVNELFEKGEVTGPARFLLNQASDVKAFGVEEKTLYQEDLETFRQVYASRDSSRIFLKNFRLQLDKLMSNQFNPELHRFMKAWGWFRDDRAELMRHLNFLEDAARRYLKVDLTDGRYQLQFPQLVRFFKLKALEKERSAYSVERLEKEREKLFNWIQENQLNLFLEGFKTFLNFSTSSKSFLSAKRHPLSARSFLEQFYDQAAERGFTFQDYPRLSQRFAQIILVQELDAGSLFQEIDQLTQKLIRTLIQNPDEKKIITLFEDYLLIKKLLALELSRDELTQIRSRENELLPSKIAYRFCCGTGLDCKTCPDQNRYALLDTSYNQALRFYDLAEKREQAIVDNLAQTLDQQKLKKAVLITGGFHTKGLNQFFKDHAFSYVTIAPRIESIESNQGYLNHMLLNMPGESSIPYETPGLQMVSTMTTVGQKYFQQSLHEMRLSHPTAPAGSAFREHDLVEESVRSEFREDDRPQEAEESGDLTAKQIVRRIIQLDHQLANDQEDLDRELDMVTFHLSSLLKARLFDLGVIWGLVAIIVFSIYRFGPPNLAGGFHPWMIIAAAGASVGYLVAWVFGNLLYVIITRWYYQRYYRQKYFQPLTKEIRQLRSRLHALQEAQSRSELRSAEEDTKSAKRVIIAMRSIATGRLGWPVSRYVQDLHDAYKEIEAFIKQHQAIFDANESLRPLASHLPTVVEGIVGLSQTLSEFETKAKRIKTNASPKTVHRNAEALLKRADYLTQIAGVTTSLIRLEISMFDWASEDHELLRDFFQKIRRRLADATHAINTILHDRIELARGITEIGRVKGYGLAKKVMEDFYGHRSGEVREHVQFDISAFHDIDVRVPGGFERLRALFHAVLEALYEPNLLTSNAAISLKPVIAQQEDARLRARKLILEINPFTKNELPSHLEEAHFLAESLGVQLKLRIEMTETGSKAVAEIMFDRYPVKITRSLYETDPETRRLFLDVLLARDQENPDYEFNGVDVRVSPTKKVYFPDFLPGLELQRLKPALSSQKKPLQYVFKFGNREKFFEAFFDGQNNRIYFVPRKSTASNHEYFVFDMSYHGKSDPLRYYHHGRGFRVPFRIATLFRNGDYHTFGDELKMHRLHGALNEAINFNFVQRLYPHIQLISIDHVLEGFLADIWRRRANAMSHAPRADVIGFDRSESAGDNRYQPILLGEIGGHPINELAKKFMYGVRFLQGHQGFFPLHPKKFHIFVSKILSDAPMEESVLRLARIVARTIRQEGEGELYLDHIAGGKRFIFKLRDSRVVGEPQTVDLNETFSHIALEDLFLSLEDVRPGTFPAEEVQVRKSELRLSTTAAVAEEAAQKMIGIDMPPKMKKVIFSAIYPPSSLSPEHINQFGQLIYESTQSVTAVVQVPGQMDQPAFDQLVRGTITALLQNRQTHRVTFVIADDPKSFRREFGRVFNQVTHHLHIPVETRQNLNARIRFEASSEIEPLLLANQEVILVSNEQFKLDQVRPDHQLLIDRLADGSRLTAPEQIEALGSFVLGAFAMVLSKPGEQDYFTHDRHGRWQARSKSVLGLLNDISFQALEQRFMAHFA</sequence>
<feature type="transmembrane region" description="Helical" evidence="1">
    <location>
        <begin position="686"/>
        <end position="712"/>
    </location>
</feature>
<feature type="transmembrane region" description="Helical" evidence="1">
    <location>
        <begin position="654"/>
        <end position="674"/>
    </location>
</feature>
<dbReference type="Proteomes" id="UP000230859">
    <property type="component" value="Unassembled WGS sequence"/>
</dbReference>
<evidence type="ECO:0000313" key="3">
    <source>
        <dbReference type="EMBL" id="PIQ86579.1"/>
    </source>
</evidence>
<organism evidence="3 4">
    <name type="scientific">Candidatus Abzuiibacterium crystallinum</name>
    <dbReference type="NCBI Taxonomy" id="1974748"/>
    <lineage>
        <taxon>Bacteria</taxon>
        <taxon>Pseudomonadati</taxon>
        <taxon>Candidatus Omnitrophota</taxon>
        <taxon>Candidatus Abzuiibacterium</taxon>
    </lineage>
</organism>
<keyword evidence="1" id="KW-0812">Transmembrane</keyword>
<keyword evidence="2" id="KW-0732">Signal</keyword>
<protein>
    <submittedName>
        <fullName evidence="3">Uncharacterized protein</fullName>
    </submittedName>
</protein>
<evidence type="ECO:0000313" key="4">
    <source>
        <dbReference type="Proteomes" id="UP000230859"/>
    </source>
</evidence>
<dbReference type="EMBL" id="PCVY01000040">
    <property type="protein sequence ID" value="PIQ86579.1"/>
    <property type="molecule type" value="Genomic_DNA"/>
</dbReference>